<name>A0A2P1BP26_KLEPN</name>
<reference evidence="1" key="1">
    <citation type="submission" date="2017-12" db="EMBL/GenBank/DDBJ databases">
        <title>Insights into the successfully spreading KPC-encoding IncII plasmids.</title>
        <authorList>
            <person name="Brandt C."/>
            <person name="Pletz M.W."/>
            <person name="Makarewicz O."/>
        </authorList>
    </citation>
    <scope>NUCLEOTIDE SEQUENCE</scope>
    <source>
        <strain evidence="1">St015256/1</strain>
        <plasmid evidence="1">pUJ-83KPC</plasmid>
    </source>
</reference>
<protein>
    <submittedName>
        <fullName evidence="1">Uncharacterized protein</fullName>
    </submittedName>
</protein>
<organism evidence="1">
    <name type="scientific">Klebsiella pneumoniae</name>
    <dbReference type="NCBI Taxonomy" id="573"/>
    <lineage>
        <taxon>Bacteria</taxon>
        <taxon>Pseudomonadati</taxon>
        <taxon>Pseudomonadota</taxon>
        <taxon>Gammaproteobacteria</taxon>
        <taxon>Enterobacterales</taxon>
        <taxon>Enterobacteriaceae</taxon>
        <taxon>Klebsiella/Raoultella group</taxon>
        <taxon>Klebsiella</taxon>
        <taxon>Klebsiella pneumoniae complex</taxon>
    </lineage>
</organism>
<dbReference type="AlphaFoldDB" id="A0A2P1BP26"/>
<evidence type="ECO:0000313" key="1">
    <source>
        <dbReference type="EMBL" id="AVI43507.1"/>
    </source>
</evidence>
<sequence>MNLTEIFNIFPPVCATYHCADGEKQDIVERIINLGMLARVGNIIEKLSKNSINRHEGTPEKGA</sequence>
<geneLocation type="plasmid" evidence="1">
    <name>pUJ-83KPC</name>
</geneLocation>
<keyword evidence="1" id="KW-0614">Plasmid</keyword>
<accession>A0A2P1BP26</accession>
<proteinExistence type="predicted"/>
<dbReference type="EMBL" id="MG700549">
    <property type="protein sequence ID" value="AVI43507.1"/>
    <property type="molecule type" value="Genomic_DNA"/>
</dbReference>